<keyword evidence="9 11" id="KW-0472">Membrane</keyword>
<evidence type="ECO:0000256" key="1">
    <source>
        <dbReference type="ARBA" id="ARBA00004571"/>
    </source>
</evidence>
<dbReference type="PANTHER" id="PTHR32552:SF81">
    <property type="entry name" value="TONB-DEPENDENT OUTER MEMBRANE RECEPTOR"/>
    <property type="match status" value="1"/>
</dbReference>
<gene>
    <name evidence="16" type="ORF">GGR88_001442</name>
</gene>
<evidence type="ECO:0000259" key="15">
    <source>
        <dbReference type="Pfam" id="PF07715"/>
    </source>
</evidence>
<evidence type="ECO:0000256" key="6">
    <source>
        <dbReference type="ARBA" id="ARBA00023004"/>
    </source>
</evidence>
<evidence type="ECO:0000313" key="17">
    <source>
        <dbReference type="Proteomes" id="UP000734218"/>
    </source>
</evidence>
<dbReference type="InterPro" id="IPR036942">
    <property type="entry name" value="Beta-barrel_TonB_sf"/>
</dbReference>
<comment type="caution">
    <text evidence="16">The sequence shown here is derived from an EMBL/GenBank/DDBJ whole genome shotgun (WGS) entry which is preliminary data.</text>
</comment>
<feature type="domain" description="TonB-dependent receptor plug" evidence="15">
    <location>
        <begin position="93"/>
        <end position="201"/>
    </location>
</feature>
<keyword evidence="5 11" id="KW-0812">Transmembrane</keyword>
<evidence type="ECO:0000313" key="16">
    <source>
        <dbReference type="EMBL" id="NJC33968.1"/>
    </source>
</evidence>
<evidence type="ECO:0000256" key="11">
    <source>
        <dbReference type="PROSITE-ProRule" id="PRU01360"/>
    </source>
</evidence>
<feature type="region of interest" description="Disordered" evidence="13">
    <location>
        <begin position="40"/>
        <end position="77"/>
    </location>
</feature>
<evidence type="ECO:0000256" key="8">
    <source>
        <dbReference type="ARBA" id="ARBA00023077"/>
    </source>
</evidence>
<accession>A0ABX0XLC9</accession>
<evidence type="ECO:0000256" key="7">
    <source>
        <dbReference type="ARBA" id="ARBA00023065"/>
    </source>
</evidence>
<dbReference type="Gene3D" id="2.40.170.20">
    <property type="entry name" value="TonB-dependent receptor, beta-barrel domain"/>
    <property type="match status" value="1"/>
</dbReference>
<name>A0ABX0XLC9_9SPHN</name>
<feature type="region of interest" description="Disordered" evidence="13">
    <location>
        <begin position="265"/>
        <end position="295"/>
    </location>
</feature>
<reference evidence="16 17" key="1">
    <citation type="submission" date="2020-03" db="EMBL/GenBank/DDBJ databases">
        <title>Genomic Encyclopedia of Type Strains, Phase IV (KMG-IV): sequencing the most valuable type-strain genomes for metagenomic binning, comparative biology and taxonomic classification.</title>
        <authorList>
            <person name="Goeker M."/>
        </authorList>
    </citation>
    <scope>NUCLEOTIDE SEQUENCE [LARGE SCALE GENOMIC DNA]</scope>
    <source>
        <strain evidence="16 17">DSM 27651</strain>
    </source>
</reference>
<dbReference type="InterPro" id="IPR039426">
    <property type="entry name" value="TonB-dep_rcpt-like"/>
</dbReference>
<feature type="compositionally biased region" description="Polar residues" evidence="13">
    <location>
        <begin position="40"/>
        <end position="55"/>
    </location>
</feature>
<protein>
    <submittedName>
        <fullName evidence="16">Outer membrane receptor protein involved in Fe transport</fullName>
    </submittedName>
</protein>
<proteinExistence type="inferred from homology"/>
<keyword evidence="7" id="KW-0406">Ion transport</keyword>
<dbReference type="Pfam" id="PF07715">
    <property type="entry name" value="Plug"/>
    <property type="match status" value="1"/>
</dbReference>
<dbReference type="PANTHER" id="PTHR32552">
    <property type="entry name" value="FERRICHROME IRON RECEPTOR-RELATED"/>
    <property type="match status" value="1"/>
</dbReference>
<feature type="compositionally biased region" description="Polar residues" evidence="13">
    <location>
        <begin position="266"/>
        <end position="275"/>
    </location>
</feature>
<comment type="similarity">
    <text evidence="11 12">Belongs to the TonB-dependent receptor family.</text>
</comment>
<evidence type="ECO:0000256" key="12">
    <source>
        <dbReference type="RuleBase" id="RU003357"/>
    </source>
</evidence>
<feature type="compositionally biased region" description="Low complexity" evidence="13">
    <location>
        <begin position="57"/>
        <end position="74"/>
    </location>
</feature>
<sequence length="854" mass="91521">MSIDMASTRASRPDTARLRPLLLAGGALIAMALPGAAAAQVTSGPAPTPTEQGLQTDPASPASIADADAPQGPDAAGGLGEIVVTARRRVETAQDIPVSLTAITAEQIDARDITSLERIAAATPQLAIGRNATGSGAQLTLRGIGSNSLSIGTEQSIAVIVDSVYYGQGRTINEGFFDLAGVEILKGPQSLFYGKNATAGVISISTANPTDTWEGMARTSYEFNAGKLLGEGYVSGPLTDTLGFRLAVRASKDFDSLFDNRAGPITYNTRDTPTRATVAPNTPHIAGASPDNGPNEREILTRATLVWEPTDRLTATVKANYGWNETMPGTWNYSVFACGTGFSTTSPGVPCTRTFGARVNNLPADIAAQTRYARSDGRNFNEYESWGATGTLEYALDDITIVSVNNYNWNRNKWSNDLDYQSSPTVNIWGTELSKYHAYSSELRASSDFDFPVNFLVGGYYQNTRRDFSQLVLNNGSENSAAPAGYRYVTYAKESFTDGETLSAYGQLLWKIIPSIEVTGGVRYIHETKDSLFVQPYANPRFAGTNYAVNVPLTADQTFTNWSPEATVTWLVTDDITVYGAYKTAYKSGGFSNSSIQTPVTPTDFFTFEPESAAGFEGGVKALLFDRQLSLNIGLYSYEFDDLQVTYLDSALLAYNSVNAGSVTTRGVEADFEFQPRALPGFNLNGSVNYNRARYGDSIAPCYGGQRPSEGCFPNLLAPGTPGQNLDGVPTSDAPLWTASLGTRYEHDLDGDLVLGASVDSRYSASYLVSSFGSPLSRQDAYINLDASVRLRSEVSGLELALIGKNLTNQFIVTGVNDASGSGSGTGTVNGRIADQVGFLAMPRTVQLQLTWRM</sequence>
<dbReference type="SUPFAM" id="SSF56935">
    <property type="entry name" value="Porins"/>
    <property type="match status" value="1"/>
</dbReference>
<dbReference type="Gene3D" id="2.170.130.10">
    <property type="entry name" value="TonB-dependent receptor, plug domain"/>
    <property type="match status" value="1"/>
</dbReference>
<keyword evidence="2 11" id="KW-0813">Transport</keyword>
<evidence type="ECO:0000256" key="3">
    <source>
        <dbReference type="ARBA" id="ARBA00022452"/>
    </source>
</evidence>
<comment type="subcellular location">
    <subcellularLocation>
        <location evidence="1 11">Cell outer membrane</location>
        <topology evidence="1 11">Multi-pass membrane protein</topology>
    </subcellularLocation>
</comment>
<evidence type="ECO:0000256" key="4">
    <source>
        <dbReference type="ARBA" id="ARBA00022496"/>
    </source>
</evidence>
<keyword evidence="3 11" id="KW-1134">Transmembrane beta strand</keyword>
<dbReference type="RefSeq" id="WP_245196459.1">
    <property type="nucleotide sequence ID" value="NZ_JAATJE010000001.1"/>
</dbReference>
<evidence type="ECO:0000256" key="10">
    <source>
        <dbReference type="ARBA" id="ARBA00023237"/>
    </source>
</evidence>
<dbReference type="InterPro" id="IPR037066">
    <property type="entry name" value="Plug_dom_sf"/>
</dbReference>
<keyword evidence="10 11" id="KW-0998">Cell outer membrane</keyword>
<keyword evidence="17" id="KW-1185">Reference proteome</keyword>
<evidence type="ECO:0000256" key="5">
    <source>
        <dbReference type="ARBA" id="ARBA00022692"/>
    </source>
</evidence>
<keyword evidence="6" id="KW-0408">Iron</keyword>
<evidence type="ECO:0000256" key="2">
    <source>
        <dbReference type="ARBA" id="ARBA00022448"/>
    </source>
</evidence>
<evidence type="ECO:0000256" key="13">
    <source>
        <dbReference type="SAM" id="MobiDB-lite"/>
    </source>
</evidence>
<dbReference type="PROSITE" id="PS52016">
    <property type="entry name" value="TONB_DEPENDENT_REC_3"/>
    <property type="match status" value="1"/>
</dbReference>
<evidence type="ECO:0000256" key="9">
    <source>
        <dbReference type="ARBA" id="ARBA00023136"/>
    </source>
</evidence>
<dbReference type="InterPro" id="IPR012910">
    <property type="entry name" value="Plug_dom"/>
</dbReference>
<dbReference type="EMBL" id="JAATJE010000001">
    <property type="protein sequence ID" value="NJC33968.1"/>
    <property type="molecule type" value="Genomic_DNA"/>
</dbReference>
<evidence type="ECO:0000259" key="14">
    <source>
        <dbReference type="Pfam" id="PF00593"/>
    </source>
</evidence>
<dbReference type="InterPro" id="IPR000531">
    <property type="entry name" value="Beta-barrel_TonB"/>
</dbReference>
<keyword evidence="8 12" id="KW-0798">TonB box</keyword>
<feature type="domain" description="TonB-dependent receptor-like beta-barrel" evidence="14">
    <location>
        <begin position="365"/>
        <end position="807"/>
    </location>
</feature>
<keyword evidence="16" id="KW-0675">Receptor</keyword>
<dbReference type="Pfam" id="PF00593">
    <property type="entry name" value="TonB_dep_Rec_b-barrel"/>
    <property type="match status" value="1"/>
</dbReference>
<keyword evidence="4" id="KW-0410">Iron transport</keyword>
<dbReference type="Proteomes" id="UP000734218">
    <property type="component" value="Unassembled WGS sequence"/>
</dbReference>
<organism evidence="16 17">
    <name type="scientific">Sphingomonas jejuensis</name>
    <dbReference type="NCBI Taxonomy" id="904715"/>
    <lineage>
        <taxon>Bacteria</taxon>
        <taxon>Pseudomonadati</taxon>
        <taxon>Pseudomonadota</taxon>
        <taxon>Alphaproteobacteria</taxon>
        <taxon>Sphingomonadales</taxon>
        <taxon>Sphingomonadaceae</taxon>
        <taxon>Sphingomonas</taxon>
    </lineage>
</organism>